<sequence length="180" mass="20519">MSASNPTVPLVPNSLYIATNQLINQLARFHWAFYKTDENGKATTYEWTELPPRSDRFEGVTITPVDPVTTYTKKLSIVFAFMKVKGMKTMPDQETFQEMAMQAFTGPNRLGFTSLLQNRQAGMSCRAWLKSMLAMLIARGYLDRNESPQWFEDEITKVSVDLEMQLAEGRGQDRSFIGEI</sequence>
<accession>A0A2H3BP97</accession>
<dbReference type="EMBL" id="KZ293441">
    <property type="protein sequence ID" value="PBK66387.1"/>
    <property type="molecule type" value="Genomic_DNA"/>
</dbReference>
<evidence type="ECO:0000313" key="1">
    <source>
        <dbReference type="EMBL" id="PBK66387.1"/>
    </source>
</evidence>
<protein>
    <submittedName>
        <fullName evidence="1">Uncharacterized protein</fullName>
    </submittedName>
</protein>
<keyword evidence="2" id="KW-1185">Reference proteome</keyword>
<dbReference type="Proteomes" id="UP000218334">
    <property type="component" value="Unassembled WGS sequence"/>
</dbReference>
<proteinExistence type="predicted"/>
<organism evidence="1 2">
    <name type="scientific">Armillaria solidipes</name>
    <dbReference type="NCBI Taxonomy" id="1076256"/>
    <lineage>
        <taxon>Eukaryota</taxon>
        <taxon>Fungi</taxon>
        <taxon>Dikarya</taxon>
        <taxon>Basidiomycota</taxon>
        <taxon>Agaricomycotina</taxon>
        <taxon>Agaricomycetes</taxon>
        <taxon>Agaricomycetidae</taxon>
        <taxon>Agaricales</taxon>
        <taxon>Marasmiineae</taxon>
        <taxon>Physalacriaceae</taxon>
        <taxon>Armillaria</taxon>
    </lineage>
</organism>
<dbReference type="AlphaFoldDB" id="A0A2H3BP97"/>
<reference evidence="2" key="1">
    <citation type="journal article" date="2017" name="Nat. Ecol. Evol.">
        <title>Genome expansion and lineage-specific genetic innovations in the forest pathogenic fungi Armillaria.</title>
        <authorList>
            <person name="Sipos G."/>
            <person name="Prasanna A.N."/>
            <person name="Walter M.C."/>
            <person name="O'Connor E."/>
            <person name="Balint B."/>
            <person name="Krizsan K."/>
            <person name="Kiss B."/>
            <person name="Hess J."/>
            <person name="Varga T."/>
            <person name="Slot J."/>
            <person name="Riley R."/>
            <person name="Boka B."/>
            <person name="Rigling D."/>
            <person name="Barry K."/>
            <person name="Lee J."/>
            <person name="Mihaltcheva S."/>
            <person name="LaButti K."/>
            <person name="Lipzen A."/>
            <person name="Waldron R."/>
            <person name="Moloney N.M."/>
            <person name="Sperisen C."/>
            <person name="Kredics L."/>
            <person name="Vagvoelgyi C."/>
            <person name="Patrignani A."/>
            <person name="Fitzpatrick D."/>
            <person name="Nagy I."/>
            <person name="Doyle S."/>
            <person name="Anderson J.B."/>
            <person name="Grigoriev I.V."/>
            <person name="Gueldener U."/>
            <person name="Muensterkoetter M."/>
            <person name="Nagy L.G."/>
        </authorList>
    </citation>
    <scope>NUCLEOTIDE SEQUENCE [LARGE SCALE GENOMIC DNA]</scope>
    <source>
        <strain evidence="2">28-4</strain>
    </source>
</reference>
<evidence type="ECO:0000313" key="2">
    <source>
        <dbReference type="Proteomes" id="UP000218334"/>
    </source>
</evidence>
<gene>
    <name evidence="1" type="ORF">ARMSODRAFT_364426</name>
</gene>
<name>A0A2H3BP97_9AGAR</name>